<evidence type="ECO:0000256" key="1">
    <source>
        <dbReference type="ARBA" id="ARBA00022679"/>
    </source>
</evidence>
<dbReference type="GeneID" id="19193500"/>
<keyword evidence="2 4" id="KW-0833">Ubl conjugation pathway</keyword>
<dbReference type="Gene3D" id="3.10.110.10">
    <property type="entry name" value="Ubiquitin Conjugating Enzyme"/>
    <property type="match status" value="1"/>
</dbReference>
<dbReference type="Proteomes" id="UP000019471">
    <property type="component" value="Unassembled WGS sequence"/>
</dbReference>
<dbReference type="AlphaFoldDB" id="W9WJ74"/>
<dbReference type="SMART" id="SM00212">
    <property type="entry name" value="UBCc"/>
    <property type="match status" value="1"/>
</dbReference>
<dbReference type="InterPro" id="IPR023313">
    <property type="entry name" value="UBQ-conjugating_AS"/>
</dbReference>
<dbReference type="GO" id="GO:0016740">
    <property type="term" value="F:transferase activity"/>
    <property type="evidence" value="ECO:0007669"/>
    <property type="project" value="UniProtKB-KW"/>
</dbReference>
<keyword evidence="4" id="KW-0547">Nucleotide-binding</keyword>
<evidence type="ECO:0000256" key="3">
    <source>
        <dbReference type="PROSITE-ProRule" id="PRU10133"/>
    </source>
</evidence>
<dbReference type="eggNOG" id="KOG0423">
    <property type="taxonomic scope" value="Eukaryota"/>
</dbReference>
<sequence>MRPLRPLTNVQSWDHSPQRFSCRAGLTTGKASLRRLAKDHAALRSALPPNYLFPESDHGSSLQDDLTQLVVCITGAEGTPYSKGLWRLHLKMPLDYPKSPPKATFQTRIYHPNVDPTTGAVCLETLKRDWDPKLTLKDILVTISCLLIQPNPDSALNAAAGALIQESYDSFSTQAQLMTRIHAPIPKHLSDAVQEAKRRGEEPEHGSTEKRSSSRGKTPEDDTKENEPSESNTAFNCAQTRMKDKRSLSEIALSEESDVQTSSEAIGEPKRKSPKTTRAAAPDQSKSVFPGVSGELENHRNEHEEQTIMAQNKPSLLCQLPASISPATRRTSNISAAKKRLPRIGIRRL</sequence>
<protein>
    <submittedName>
        <fullName evidence="7">Ubiquitin-conjugating enzyme E2 S</fullName>
    </submittedName>
</protein>
<keyword evidence="1" id="KW-0808">Transferase</keyword>
<dbReference type="EMBL" id="AMGX01000014">
    <property type="protein sequence ID" value="EXJ68187.1"/>
    <property type="molecule type" value="Genomic_DNA"/>
</dbReference>
<organism evidence="7 8">
    <name type="scientific">Cladophialophora psammophila CBS 110553</name>
    <dbReference type="NCBI Taxonomy" id="1182543"/>
    <lineage>
        <taxon>Eukaryota</taxon>
        <taxon>Fungi</taxon>
        <taxon>Dikarya</taxon>
        <taxon>Ascomycota</taxon>
        <taxon>Pezizomycotina</taxon>
        <taxon>Eurotiomycetes</taxon>
        <taxon>Chaetothyriomycetidae</taxon>
        <taxon>Chaetothyriales</taxon>
        <taxon>Herpotrichiellaceae</taxon>
        <taxon>Cladophialophora</taxon>
    </lineage>
</organism>
<feature type="region of interest" description="Disordered" evidence="5">
    <location>
        <begin position="191"/>
        <end position="294"/>
    </location>
</feature>
<accession>W9WJ74</accession>
<evidence type="ECO:0000256" key="5">
    <source>
        <dbReference type="SAM" id="MobiDB-lite"/>
    </source>
</evidence>
<dbReference type="OrthoDB" id="10069349at2759"/>
<evidence type="ECO:0000256" key="2">
    <source>
        <dbReference type="ARBA" id="ARBA00022786"/>
    </source>
</evidence>
<feature type="active site" description="Glycyl thioester intermediate" evidence="3">
    <location>
        <position position="122"/>
    </location>
</feature>
<name>W9WJ74_9EURO</name>
<dbReference type="HOGENOM" id="CLU_030988_0_1_1"/>
<feature type="compositionally biased region" description="Basic and acidic residues" evidence="5">
    <location>
        <begin position="191"/>
        <end position="227"/>
    </location>
</feature>
<comment type="caution">
    <text evidence="7">The sequence shown here is derived from an EMBL/GenBank/DDBJ whole genome shotgun (WGS) entry which is preliminary data.</text>
</comment>
<dbReference type="PROSITE" id="PS50127">
    <property type="entry name" value="UBC_2"/>
    <property type="match status" value="1"/>
</dbReference>
<dbReference type="GO" id="GO:0005524">
    <property type="term" value="F:ATP binding"/>
    <property type="evidence" value="ECO:0007669"/>
    <property type="project" value="UniProtKB-UniRule"/>
</dbReference>
<dbReference type="FunFam" id="3.10.110.10:FF:000077">
    <property type="entry name" value="Ubiquitin conjugating enzyme E2"/>
    <property type="match status" value="1"/>
</dbReference>
<keyword evidence="8" id="KW-1185">Reference proteome</keyword>
<dbReference type="InterPro" id="IPR016135">
    <property type="entry name" value="UBQ-conjugating_enzyme/RWD"/>
</dbReference>
<evidence type="ECO:0000313" key="7">
    <source>
        <dbReference type="EMBL" id="EXJ68187.1"/>
    </source>
</evidence>
<dbReference type="PROSITE" id="PS00183">
    <property type="entry name" value="UBC_1"/>
    <property type="match status" value="1"/>
</dbReference>
<proteinExistence type="inferred from homology"/>
<evidence type="ECO:0000313" key="8">
    <source>
        <dbReference type="Proteomes" id="UP000019471"/>
    </source>
</evidence>
<dbReference type="RefSeq" id="XP_007747573.1">
    <property type="nucleotide sequence ID" value="XM_007749383.1"/>
</dbReference>
<feature type="domain" description="UBC core" evidence="6">
    <location>
        <begin position="31"/>
        <end position="184"/>
    </location>
</feature>
<dbReference type="SUPFAM" id="SSF54495">
    <property type="entry name" value="UBC-like"/>
    <property type="match status" value="1"/>
</dbReference>
<evidence type="ECO:0000256" key="4">
    <source>
        <dbReference type="RuleBase" id="RU362109"/>
    </source>
</evidence>
<dbReference type="STRING" id="1182543.W9WJ74"/>
<dbReference type="PANTHER" id="PTHR24068">
    <property type="entry name" value="UBIQUITIN-CONJUGATING ENZYME E2"/>
    <property type="match status" value="1"/>
</dbReference>
<keyword evidence="4" id="KW-0067">ATP-binding</keyword>
<gene>
    <name evidence="7" type="ORF">A1O5_08802</name>
</gene>
<dbReference type="Pfam" id="PF00179">
    <property type="entry name" value="UQ_con"/>
    <property type="match status" value="1"/>
</dbReference>
<comment type="similarity">
    <text evidence="4">Belongs to the ubiquitin-conjugating enzyme family.</text>
</comment>
<evidence type="ECO:0000259" key="6">
    <source>
        <dbReference type="PROSITE" id="PS50127"/>
    </source>
</evidence>
<feature type="compositionally biased region" description="Polar residues" evidence="5">
    <location>
        <begin position="229"/>
        <end position="239"/>
    </location>
</feature>
<reference evidence="7 8" key="1">
    <citation type="submission" date="2013-03" db="EMBL/GenBank/DDBJ databases">
        <title>The Genome Sequence of Cladophialophora psammophila CBS 110553.</title>
        <authorList>
            <consortium name="The Broad Institute Genomics Platform"/>
            <person name="Cuomo C."/>
            <person name="de Hoog S."/>
            <person name="Gorbushina A."/>
            <person name="Walker B."/>
            <person name="Young S.K."/>
            <person name="Zeng Q."/>
            <person name="Gargeya S."/>
            <person name="Fitzgerald M."/>
            <person name="Haas B."/>
            <person name="Abouelleil A."/>
            <person name="Allen A.W."/>
            <person name="Alvarado L."/>
            <person name="Arachchi H.M."/>
            <person name="Berlin A.M."/>
            <person name="Chapman S.B."/>
            <person name="Gainer-Dewar J."/>
            <person name="Goldberg J."/>
            <person name="Griggs A."/>
            <person name="Gujja S."/>
            <person name="Hansen M."/>
            <person name="Howarth C."/>
            <person name="Imamovic A."/>
            <person name="Ireland A."/>
            <person name="Larimer J."/>
            <person name="McCowan C."/>
            <person name="Murphy C."/>
            <person name="Pearson M."/>
            <person name="Poon T.W."/>
            <person name="Priest M."/>
            <person name="Roberts A."/>
            <person name="Saif S."/>
            <person name="Shea T."/>
            <person name="Sisk P."/>
            <person name="Sykes S."/>
            <person name="Wortman J."/>
            <person name="Nusbaum C."/>
            <person name="Birren B."/>
        </authorList>
    </citation>
    <scope>NUCLEOTIDE SEQUENCE [LARGE SCALE GENOMIC DNA]</scope>
    <source>
        <strain evidence="7 8">CBS 110553</strain>
    </source>
</reference>
<dbReference type="InterPro" id="IPR000608">
    <property type="entry name" value="UBC"/>
</dbReference>